<dbReference type="InterPro" id="IPR014722">
    <property type="entry name" value="Rib_uL2_dom2"/>
</dbReference>
<dbReference type="PANTHER" id="PTHR12903">
    <property type="entry name" value="MITOCHONDRIAL RIBOSOMAL PROTEIN L24"/>
    <property type="match status" value="1"/>
</dbReference>
<dbReference type="InterPro" id="IPR057264">
    <property type="entry name" value="Ribosomal_uL24_C"/>
</dbReference>
<dbReference type="Gene3D" id="2.30.30.30">
    <property type="match status" value="1"/>
</dbReference>
<evidence type="ECO:0000259" key="7">
    <source>
        <dbReference type="Pfam" id="PF17136"/>
    </source>
</evidence>
<dbReference type="OrthoDB" id="9807419at2"/>
<evidence type="ECO:0000256" key="6">
    <source>
        <dbReference type="SAM" id="MobiDB-lite"/>
    </source>
</evidence>
<organism evidence="8 9">
    <name type="scientific">Alienimonas californiensis</name>
    <dbReference type="NCBI Taxonomy" id="2527989"/>
    <lineage>
        <taxon>Bacteria</taxon>
        <taxon>Pseudomonadati</taxon>
        <taxon>Planctomycetota</taxon>
        <taxon>Planctomycetia</taxon>
        <taxon>Planctomycetales</taxon>
        <taxon>Planctomycetaceae</taxon>
        <taxon>Alienimonas</taxon>
    </lineage>
</organism>
<evidence type="ECO:0000256" key="3">
    <source>
        <dbReference type="ARBA" id="ARBA00023274"/>
    </source>
</evidence>
<keyword evidence="2 5" id="KW-0689">Ribosomal protein</keyword>
<dbReference type="GO" id="GO:1990904">
    <property type="term" value="C:ribonucleoprotein complex"/>
    <property type="evidence" value="ECO:0007669"/>
    <property type="project" value="UniProtKB-KW"/>
</dbReference>
<name>A0A517P9K3_9PLAN</name>
<dbReference type="InterPro" id="IPR003256">
    <property type="entry name" value="Ribosomal_uL24"/>
</dbReference>
<keyword evidence="3 5" id="KW-0687">Ribonucleoprotein</keyword>
<sequence length="117" mass="12656">MKIKKNDLVVVTAGNHKSPQPKRVLEVRDGGKKLVVEGVAVAFKHVKKGHPKSPQGGRLEMEMAIDASNVMYFDQAAGKPCRLGFRYTEDGAKERYCKGSGNAAGIVSPPKAKYASK</sequence>
<comment type="function">
    <text evidence="5">One of two assembly initiator proteins, it binds directly to the 5'-end of the 23S rRNA, where it nucleates assembly of the 50S subunit.</text>
</comment>
<dbReference type="GO" id="GO:0005840">
    <property type="term" value="C:ribosome"/>
    <property type="evidence" value="ECO:0007669"/>
    <property type="project" value="UniProtKB-KW"/>
</dbReference>
<dbReference type="GO" id="GO:0006412">
    <property type="term" value="P:translation"/>
    <property type="evidence" value="ECO:0007669"/>
    <property type="project" value="UniProtKB-UniRule"/>
</dbReference>
<gene>
    <name evidence="5 8" type="primary">rplX</name>
    <name evidence="8" type="ORF">CA12_21400</name>
</gene>
<accession>A0A517P9K3</accession>
<evidence type="ECO:0000256" key="4">
    <source>
        <dbReference type="ARBA" id="ARBA00035206"/>
    </source>
</evidence>
<dbReference type="InterPro" id="IPR008991">
    <property type="entry name" value="Translation_prot_SH3-like_sf"/>
</dbReference>
<dbReference type="RefSeq" id="WP_145358920.1">
    <property type="nucleotide sequence ID" value="NZ_CP036265.1"/>
</dbReference>
<proteinExistence type="inferred from homology"/>
<dbReference type="NCBIfam" id="TIGR01079">
    <property type="entry name" value="rplX_bact"/>
    <property type="match status" value="1"/>
</dbReference>
<protein>
    <recommendedName>
        <fullName evidence="4 5">Large ribosomal subunit protein uL24</fullName>
    </recommendedName>
</protein>
<comment type="function">
    <text evidence="5">One of the proteins that surrounds the polypeptide exit tunnel on the outside of the subunit.</text>
</comment>
<keyword evidence="5" id="KW-0694">RNA-binding</keyword>
<evidence type="ECO:0000256" key="1">
    <source>
        <dbReference type="ARBA" id="ARBA00010618"/>
    </source>
</evidence>
<dbReference type="GO" id="GO:0003735">
    <property type="term" value="F:structural constituent of ribosome"/>
    <property type="evidence" value="ECO:0007669"/>
    <property type="project" value="InterPro"/>
</dbReference>
<evidence type="ECO:0000313" key="9">
    <source>
        <dbReference type="Proteomes" id="UP000318741"/>
    </source>
</evidence>
<feature type="region of interest" description="Disordered" evidence="6">
    <location>
        <begin position="1"/>
        <end position="21"/>
    </location>
</feature>
<keyword evidence="9" id="KW-1185">Reference proteome</keyword>
<reference evidence="8 9" key="1">
    <citation type="submission" date="2019-02" db="EMBL/GenBank/DDBJ databases">
        <title>Deep-cultivation of Planctomycetes and their phenomic and genomic characterization uncovers novel biology.</title>
        <authorList>
            <person name="Wiegand S."/>
            <person name="Jogler M."/>
            <person name="Boedeker C."/>
            <person name="Pinto D."/>
            <person name="Vollmers J."/>
            <person name="Rivas-Marin E."/>
            <person name="Kohn T."/>
            <person name="Peeters S.H."/>
            <person name="Heuer A."/>
            <person name="Rast P."/>
            <person name="Oberbeckmann S."/>
            <person name="Bunk B."/>
            <person name="Jeske O."/>
            <person name="Meyerdierks A."/>
            <person name="Storesund J.E."/>
            <person name="Kallscheuer N."/>
            <person name="Luecker S."/>
            <person name="Lage O.M."/>
            <person name="Pohl T."/>
            <person name="Merkel B.J."/>
            <person name="Hornburger P."/>
            <person name="Mueller R.-W."/>
            <person name="Bruemmer F."/>
            <person name="Labrenz M."/>
            <person name="Spormann A.M."/>
            <person name="Op den Camp H."/>
            <person name="Overmann J."/>
            <person name="Amann R."/>
            <person name="Jetten M.S.M."/>
            <person name="Mascher T."/>
            <person name="Medema M.H."/>
            <person name="Devos D.P."/>
            <person name="Kaster A.-K."/>
            <person name="Ovreas L."/>
            <person name="Rohde M."/>
            <person name="Galperin M.Y."/>
            <person name="Jogler C."/>
        </authorList>
    </citation>
    <scope>NUCLEOTIDE SEQUENCE [LARGE SCALE GENOMIC DNA]</scope>
    <source>
        <strain evidence="8 9">CA12</strain>
    </source>
</reference>
<comment type="similarity">
    <text evidence="1 5">Belongs to the universal ribosomal protein uL24 family.</text>
</comment>
<evidence type="ECO:0000256" key="5">
    <source>
        <dbReference type="HAMAP-Rule" id="MF_01326"/>
    </source>
</evidence>
<dbReference type="Proteomes" id="UP000318741">
    <property type="component" value="Chromosome"/>
</dbReference>
<dbReference type="GO" id="GO:0019843">
    <property type="term" value="F:rRNA binding"/>
    <property type="evidence" value="ECO:0007669"/>
    <property type="project" value="UniProtKB-UniRule"/>
</dbReference>
<dbReference type="EMBL" id="CP036265">
    <property type="protein sequence ID" value="QDT16042.1"/>
    <property type="molecule type" value="Genomic_DNA"/>
</dbReference>
<dbReference type="HAMAP" id="MF_01326_B">
    <property type="entry name" value="Ribosomal_uL24_B"/>
    <property type="match status" value="1"/>
</dbReference>
<dbReference type="Pfam" id="PF17136">
    <property type="entry name" value="ribosomal_L24"/>
    <property type="match status" value="1"/>
</dbReference>
<dbReference type="KEGG" id="acaf:CA12_21400"/>
<dbReference type="InterPro" id="IPR041988">
    <property type="entry name" value="Ribosomal_uL24_KOW"/>
</dbReference>
<comment type="subunit">
    <text evidence="5">Part of the 50S ribosomal subunit.</text>
</comment>
<evidence type="ECO:0000256" key="2">
    <source>
        <dbReference type="ARBA" id="ARBA00022980"/>
    </source>
</evidence>
<feature type="domain" description="Large ribosomal subunit protein uL24 C-terminal" evidence="7">
    <location>
        <begin position="39"/>
        <end position="102"/>
    </location>
</feature>
<evidence type="ECO:0000313" key="8">
    <source>
        <dbReference type="EMBL" id="QDT16042.1"/>
    </source>
</evidence>
<keyword evidence="5" id="KW-0699">rRNA-binding</keyword>
<dbReference type="AlphaFoldDB" id="A0A517P9K3"/>
<dbReference type="CDD" id="cd06089">
    <property type="entry name" value="KOW_RPL26"/>
    <property type="match status" value="1"/>
</dbReference>
<dbReference type="SUPFAM" id="SSF50104">
    <property type="entry name" value="Translation proteins SH3-like domain"/>
    <property type="match status" value="1"/>
</dbReference>